<dbReference type="Proteomes" id="UP000232003">
    <property type="component" value="Plasmid pNFSY05"/>
</dbReference>
<dbReference type="EMBL" id="CP024790">
    <property type="protein sequence ID" value="AUB43455.1"/>
    <property type="molecule type" value="Genomic_DNA"/>
</dbReference>
<evidence type="ECO:0000313" key="2">
    <source>
        <dbReference type="EMBL" id="AUB43455.1"/>
    </source>
</evidence>
<keyword evidence="3" id="KW-1185">Reference proteome</keyword>
<evidence type="ECO:0000256" key="1">
    <source>
        <dbReference type="SAM" id="MobiDB-lite"/>
    </source>
</evidence>
<gene>
    <name evidence="2" type="ORF">COO91_09636</name>
</gene>
<feature type="region of interest" description="Disordered" evidence="1">
    <location>
        <begin position="49"/>
        <end position="69"/>
    </location>
</feature>
<name>A0A2K8T8Q4_9NOSO</name>
<keyword evidence="2" id="KW-0614">Plasmid</keyword>
<proteinExistence type="predicted"/>
<sequence length="69" mass="8099">MPMEKLEHNFSGRASAAWRWHTRLLKVRSLTTASKDFFPSQFFTARSLTPSSPFSQWHDRTANSWRRSA</sequence>
<reference evidence="2 3" key="1">
    <citation type="submission" date="2017-11" db="EMBL/GenBank/DDBJ databases">
        <title>Complete genome of a free-living desiccation-tolerant cyanobacterium and its photosynthetic adaptation to extreme terrestrial habitat.</title>
        <authorList>
            <person name="Shang J."/>
        </authorList>
    </citation>
    <scope>NUCLEOTIDE SEQUENCE [LARGE SCALE GENOMIC DNA]</scope>
    <source>
        <strain evidence="2 3">CCNUN1</strain>
        <plasmid evidence="3">pnfsy05</plasmid>
    </source>
</reference>
<geneLocation type="plasmid" evidence="3">
    <name>pnfsy05</name>
</geneLocation>
<evidence type="ECO:0000313" key="3">
    <source>
        <dbReference type="Proteomes" id="UP000232003"/>
    </source>
</evidence>
<dbReference type="KEGG" id="nfl:COO91_09636"/>
<dbReference type="AlphaFoldDB" id="A0A2K8T8Q4"/>
<protein>
    <submittedName>
        <fullName evidence="2">Uncharacterized protein</fullName>
    </submittedName>
</protein>
<organism evidence="2 3">
    <name type="scientific">Nostoc flagelliforme CCNUN1</name>
    <dbReference type="NCBI Taxonomy" id="2038116"/>
    <lineage>
        <taxon>Bacteria</taxon>
        <taxon>Bacillati</taxon>
        <taxon>Cyanobacteriota</taxon>
        <taxon>Cyanophyceae</taxon>
        <taxon>Nostocales</taxon>
        <taxon>Nostocaceae</taxon>
        <taxon>Nostoc</taxon>
    </lineage>
</organism>
<accession>A0A2K8T8Q4</accession>